<evidence type="ECO:0000256" key="1">
    <source>
        <dbReference type="SAM" id="MobiDB-lite"/>
    </source>
</evidence>
<dbReference type="Proteomes" id="UP000321717">
    <property type="component" value="Unassembled WGS sequence"/>
</dbReference>
<dbReference type="InterPro" id="IPR001584">
    <property type="entry name" value="Integrase_cat-core"/>
</dbReference>
<reference evidence="3 4" key="1">
    <citation type="submission" date="2019-07" db="EMBL/GenBank/DDBJ databases">
        <title>Whole genome shotgun sequence of Rhizobium naphthalenivorans NBRC 107585.</title>
        <authorList>
            <person name="Hosoyama A."/>
            <person name="Uohara A."/>
            <person name="Ohji S."/>
            <person name="Ichikawa N."/>
        </authorList>
    </citation>
    <scope>NUCLEOTIDE SEQUENCE [LARGE SCALE GENOMIC DNA]</scope>
    <source>
        <strain evidence="3 4">NBRC 107585</strain>
    </source>
</reference>
<comment type="caution">
    <text evidence="3">The sequence shown here is derived from an EMBL/GenBank/DDBJ whole genome shotgun (WGS) entry which is preliminary data.</text>
</comment>
<proteinExistence type="predicted"/>
<feature type="domain" description="Integrase catalytic" evidence="2">
    <location>
        <begin position="286"/>
        <end position="502"/>
    </location>
</feature>
<evidence type="ECO:0000313" key="4">
    <source>
        <dbReference type="Proteomes" id="UP000321717"/>
    </source>
</evidence>
<gene>
    <name evidence="3" type="ORF">RNA01_44500</name>
</gene>
<dbReference type="GO" id="GO:0015074">
    <property type="term" value="P:DNA integration"/>
    <property type="evidence" value="ECO:0007669"/>
    <property type="project" value="InterPro"/>
</dbReference>
<protein>
    <submittedName>
        <fullName evidence="3">Integrase</fullName>
    </submittedName>
</protein>
<accession>A0A512HPY5</accession>
<dbReference type="PROSITE" id="PS50994">
    <property type="entry name" value="INTEGRASE"/>
    <property type="match status" value="1"/>
</dbReference>
<organism evidence="3 4">
    <name type="scientific">Ciceribacter naphthalenivorans</name>
    <dbReference type="NCBI Taxonomy" id="1118451"/>
    <lineage>
        <taxon>Bacteria</taxon>
        <taxon>Pseudomonadati</taxon>
        <taxon>Pseudomonadota</taxon>
        <taxon>Alphaproteobacteria</taxon>
        <taxon>Hyphomicrobiales</taxon>
        <taxon>Rhizobiaceae</taxon>
        <taxon>Ciceribacter</taxon>
    </lineage>
</organism>
<evidence type="ECO:0000313" key="3">
    <source>
        <dbReference type="EMBL" id="GEO87518.1"/>
    </source>
</evidence>
<dbReference type="InterPro" id="IPR012337">
    <property type="entry name" value="RNaseH-like_sf"/>
</dbReference>
<dbReference type="OrthoDB" id="5287589at2"/>
<sequence length="726" mass="82168">MPNYALPARVYHHSIVEMDDTDRFTSGGQNYVPLRADSDGYVMRHEDDGREIFMGHAEIHRLLTEKRAAIHYGYNSVPEQKLRLIWGDETFEDLDPEKRVLPSFREKLILRYEDECLRVGKTLPRSEKKLQPLLDAWAEEINRGAQGERRKRGDRGAVAFGAPSVRQFNRDYADYMGCGRKTLALAHRHHGPGKRLFMSCPESLAVAYRGARRYLSRKKPTKAHCYLLYRAELFETNQTRTTKLHMVSRTKFESMINRFDEFEKDASRHGEKWAIDKYARNLRTYDILAPGQRVEIDEVNVDLMTLLVETGLYEGLPEKVRANVPKVRIWFVAAIDVATRYVLAFRAAFNPTANAAISALRMIMSDKRLLSQSVGAKTPWIGILRPKEVYSDNGSAFIAEPTRAVFKAALVGTTCPPAGDPARRPFIESLFHSIGPMIAQFFDGRTFGSVAEKGDYKPEEFASLTTDEFVRMFTYAICDIYHNKPHASLGGNSPHNAWVRATQEYRVRQVPSDEEMLHIFGVPSKRLISDDGIIYQGITYGSDELNVQRMRHGKKEFEIKTDPENVRWIAVKGDEGWFTAENTIGINDDITLAEWIAARKEELAHNATEAEDGMAAMYDAVNRLRRAGESATVRAHLSPAIPGAEEHERMEREVMRGWKAGMRRAGPLPELVSEMSPPVDPLRGPPRRALPIDHLKSAAVVTPPTEEGPPSRPIPIVSTLDYNGDD</sequence>
<keyword evidence="4" id="KW-1185">Reference proteome</keyword>
<dbReference type="SUPFAM" id="SSF53098">
    <property type="entry name" value="Ribonuclease H-like"/>
    <property type="match status" value="1"/>
</dbReference>
<name>A0A512HPY5_9HYPH</name>
<dbReference type="Gene3D" id="3.30.420.10">
    <property type="entry name" value="Ribonuclease H-like superfamily/Ribonuclease H"/>
    <property type="match status" value="1"/>
</dbReference>
<dbReference type="RefSeq" id="WP_147182309.1">
    <property type="nucleotide sequence ID" value="NZ_BJZP01000048.1"/>
</dbReference>
<dbReference type="InterPro" id="IPR036397">
    <property type="entry name" value="RNaseH_sf"/>
</dbReference>
<feature type="region of interest" description="Disordered" evidence="1">
    <location>
        <begin position="669"/>
        <end position="726"/>
    </location>
</feature>
<evidence type="ECO:0000259" key="2">
    <source>
        <dbReference type="PROSITE" id="PS50994"/>
    </source>
</evidence>
<dbReference type="EMBL" id="BJZP01000048">
    <property type="protein sequence ID" value="GEO87518.1"/>
    <property type="molecule type" value="Genomic_DNA"/>
</dbReference>
<dbReference type="GO" id="GO:0003676">
    <property type="term" value="F:nucleic acid binding"/>
    <property type="evidence" value="ECO:0007669"/>
    <property type="project" value="InterPro"/>
</dbReference>
<dbReference type="AlphaFoldDB" id="A0A512HPY5"/>